<evidence type="ECO:0000256" key="5">
    <source>
        <dbReference type="ARBA" id="ARBA00022729"/>
    </source>
</evidence>
<dbReference type="SUPFAM" id="SSF103647">
    <property type="entry name" value="TSP type-3 repeat"/>
    <property type="match status" value="1"/>
</dbReference>
<accession>A0ABS1WGV3</accession>
<feature type="domain" description="OmpA-like" evidence="12">
    <location>
        <begin position="365"/>
        <end position="480"/>
    </location>
</feature>
<dbReference type="PROSITE" id="PS51123">
    <property type="entry name" value="OMPA_2"/>
    <property type="match status" value="1"/>
</dbReference>
<keyword evidence="2" id="KW-0813">Transport</keyword>
<dbReference type="SUPFAM" id="SSF56925">
    <property type="entry name" value="OMPA-like"/>
    <property type="match status" value="1"/>
</dbReference>
<comment type="subcellular location">
    <subcellularLocation>
        <location evidence="1">Cell outer membrane</location>
        <topology evidence="1">Multi-pass membrane protein</topology>
    </subcellularLocation>
</comment>
<comment type="caution">
    <text evidence="13">The sequence shown here is derived from an EMBL/GenBank/DDBJ whole genome shotgun (WGS) entry which is preliminary data.</text>
</comment>
<feature type="signal peptide" evidence="11">
    <location>
        <begin position="1"/>
        <end position="22"/>
    </location>
</feature>
<evidence type="ECO:0000256" key="6">
    <source>
        <dbReference type="ARBA" id="ARBA00023065"/>
    </source>
</evidence>
<dbReference type="Gene3D" id="3.30.1330.60">
    <property type="entry name" value="OmpA-like domain"/>
    <property type="match status" value="1"/>
</dbReference>
<dbReference type="InterPro" id="IPR050330">
    <property type="entry name" value="Bact_OuterMem_StrucFunc"/>
</dbReference>
<dbReference type="PRINTS" id="PR01021">
    <property type="entry name" value="OMPADOMAIN"/>
</dbReference>
<dbReference type="InterPro" id="IPR036737">
    <property type="entry name" value="OmpA-like_sf"/>
</dbReference>
<feature type="chain" id="PRO_5047211168" evidence="11">
    <location>
        <begin position="23"/>
        <end position="480"/>
    </location>
</feature>
<dbReference type="Pfam" id="PF02412">
    <property type="entry name" value="TSP_3"/>
    <property type="match status" value="4"/>
</dbReference>
<dbReference type="PANTHER" id="PTHR30329">
    <property type="entry name" value="STATOR ELEMENT OF FLAGELLAR MOTOR COMPLEX"/>
    <property type="match status" value="1"/>
</dbReference>
<dbReference type="InterPro" id="IPR006665">
    <property type="entry name" value="OmpA-like"/>
</dbReference>
<evidence type="ECO:0000256" key="3">
    <source>
        <dbReference type="ARBA" id="ARBA00022452"/>
    </source>
</evidence>
<dbReference type="PANTHER" id="PTHR30329:SF21">
    <property type="entry name" value="LIPOPROTEIN YIAD-RELATED"/>
    <property type="match status" value="1"/>
</dbReference>
<sequence length="480" mass="51477">MKNLSRLLFTMLLLTSMGNVMAQDENNPWAINFGINAVDVYPVGEDAPQGGYFEEFFNVEDHWSILPSLSTISVSKYVGDNFSVQAGGSINRINKWGQTEDNFTNPSLRVNDLAYYAVDGNVRYHFANIIGSSKLDPAVGIGGGYTWIEEGAYNTFSTEAGSNNSVGAGTLNASLGLTYWFTDNIGFYVESKYKHSFEDYLTKHFQHSAGLSVRFGGTDTDGDGIYDKNDACPDVPGLEAFNGCPDTDGDGIEDAKDSCPNEAGLAEFNGCPDTDGDGVADNNDDCPTVKGLKTLKGCPDADGDGVADAKDKCPSEAGPAANGGCPWPDTDGDGVLDKDDNCPKEVGTVANNGCPEAPAVPDQVVLDKLNSYAKTILFDTGKSSFKKETYSVLQSITAILKEYPEANFTIEGHTDSVGSKTTNQSLSDSRANAVMAYLIENGIDSARLNAYGFGEDYPIDSNKTKAGRVNNRRVEVKLKK</sequence>
<keyword evidence="8 10" id="KW-0472">Membrane</keyword>
<evidence type="ECO:0000256" key="7">
    <source>
        <dbReference type="ARBA" id="ARBA00023114"/>
    </source>
</evidence>
<dbReference type="Gene3D" id="4.10.1080.10">
    <property type="entry name" value="TSP type-3 repeat"/>
    <property type="match status" value="1"/>
</dbReference>
<keyword evidence="4" id="KW-0812">Transmembrane</keyword>
<dbReference type="InterPro" id="IPR028974">
    <property type="entry name" value="TSP_type-3_rpt"/>
</dbReference>
<keyword evidence="5 11" id="KW-0732">Signal</keyword>
<dbReference type="Pfam" id="PF00691">
    <property type="entry name" value="OmpA"/>
    <property type="match status" value="1"/>
</dbReference>
<dbReference type="InterPro" id="IPR006664">
    <property type="entry name" value="OMP_bac"/>
</dbReference>
<dbReference type="EMBL" id="JAEMEF010000001">
    <property type="protein sequence ID" value="MBL7558354.1"/>
    <property type="molecule type" value="Genomic_DNA"/>
</dbReference>
<keyword evidence="6" id="KW-0406">Ion transport</keyword>
<evidence type="ECO:0000256" key="1">
    <source>
        <dbReference type="ARBA" id="ARBA00004571"/>
    </source>
</evidence>
<name>A0ABS1WGV3_9FLAO</name>
<keyword evidence="7" id="KW-0626">Porin</keyword>
<gene>
    <name evidence="13" type="ORF">JAO71_00950</name>
</gene>
<evidence type="ECO:0000256" key="11">
    <source>
        <dbReference type="SAM" id="SignalP"/>
    </source>
</evidence>
<evidence type="ECO:0000313" key="13">
    <source>
        <dbReference type="EMBL" id="MBL7558354.1"/>
    </source>
</evidence>
<dbReference type="CDD" id="cd07185">
    <property type="entry name" value="OmpA_C-like"/>
    <property type="match status" value="1"/>
</dbReference>
<dbReference type="RefSeq" id="WP_202998464.1">
    <property type="nucleotide sequence ID" value="NZ_JAEMEF010000001.1"/>
</dbReference>
<keyword evidence="9" id="KW-0998">Cell outer membrane</keyword>
<dbReference type="InterPro" id="IPR011250">
    <property type="entry name" value="OMP/PagP_B-barrel"/>
</dbReference>
<keyword evidence="14" id="KW-1185">Reference proteome</keyword>
<dbReference type="SUPFAM" id="SSF103088">
    <property type="entry name" value="OmpA-like"/>
    <property type="match status" value="1"/>
</dbReference>
<dbReference type="Proteomes" id="UP000605013">
    <property type="component" value="Unassembled WGS sequence"/>
</dbReference>
<evidence type="ECO:0000256" key="8">
    <source>
        <dbReference type="ARBA" id="ARBA00023136"/>
    </source>
</evidence>
<dbReference type="InterPro" id="IPR003367">
    <property type="entry name" value="Thrombospondin_3-like_rpt"/>
</dbReference>
<evidence type="ECO:0000256" key="4">
    <source>
        <dbReference type="ARBA" id="ARBA00022692"/>
    </source>
</evidence>
<reference evidence="13 14" key="1">
    <citation type="submission" date="2020-12" db="EMBL/GenBank/DDBJ databases">
        <title>Olleya sediminilitoris sp. nov., isolated from a tidal flat.</title>
        <authorList>
            <person name="Park S."/>
            <person name="Yoon J.-H."/>
        </authorList>
    </citation>
    <scope>NUCLEOTIDE SEQUENCE [LARGE SCALE GENOMIC DNA]</scope>
    <source>
        <strain evidence="13 14">YSTF-M6</strain>
    </source>
</reference>
<evidence type="ECO:0000256" key="10">
    <source>
        <dbReference type="PROSITE-ProRule" id="PRU00473"/>
    </source>
</evidence>
<evidence type="ECO:0000256" key="2">
    <source>
        <dbReference type="ARBA" id="ARBA00022448"/>
    </source>
</evidence>
<evidence type="ECO:0000313" key="14">
    <source>
        <dbReference type="Proteomes" id="UP000605013"/>
    </source>
</evidence>
<evidence type="ECO:0000259" key="12">
    <source>
        <dbReference type="PROSITE" id="PS51123"/>
    </source>
</evidence>
<evidence type="ECO:0000256" key="9">
    <source>
        <dbReference type="ARBA" id="ARBA00023237"/>
    </source>
</evidence>
<protein>
    <submittedName>
        <fullName evidence="13">OmpA family protein</fullName>
    </submittedName>
</protein>
<organism evidence="13 14">
    <name type="scientific">Olleya sediminilitoris</name>
    <dbReference type="NCBI Taxonomy" id="2795739"/>
    <lineage>
        <taxon>Bacteria</taxon>
        <taxon>Pseudomonadati</taxon>
        <taxon>Bacteroidota</taxon>
        <taxon>Flavobacteriia</taxon>
        <taxon>Flavobacteriales</taxon>
        <taxon>Flavobacteriaceae</taxon>
    </lineage>
</organism>
<proteinExistence type="predicted"/>
<keyword evidence="3" id="KW-1134">Transmembrane beta strand</keyword>